<organism evidence="2 3">
    <name type="scientific">Mesorhizobium newzealandense</name>
    <dbReference type="NCBI Taxonomy" id="1300302"/>
    <lineage>
        <taxon>Bacteria</taxon>
        <taxon>Pseudomonadati</taxon>
        <taxon>Pseudomonadota</taxon>
        <taxon>Alphaproteobacteria</taxon>
        <taxon>Hyphomicrobiales</taxon>
        <taxon>Phyllobacteriaceae</taxon>
        <taxon>Mesorhizobium</taxon>
    </lineage>
</organism>
<dbReference type="RefSeq" id="WP_379104316.1">
    <property type="nucleotide sequence ID" value="NZ_JBHUGZ010000023.1"/>
</dbReference>
<proteinExistence type="predicted"/>
<accession>A0ABW4UMB4</accession>
<comment type="caution">
    <text evidence="2">The sequence shown here is derived from an EMBL/GenBank/DDBJ whole genome shotgun (WGS) entry which is preliminary data.</text>
</comment>
<protein>
    <submittedName>
        <fullName evidence="2">Uncharacterized protein</fullName>
    </submittedName>
</protein>
<sequence length="173" mass="19048">MLARVFPMTSETPEAKADSIREALKLPAKSNVLKLAESEVDRVRTRRAELREQIHAAANAGGASNKAIFSSLTAELEAFERGAARKAFEERTRRREEFSKRAMTETAAAVAEYREEMNRLLDEMEALNSAAVELLAASNANGLESLSTVRASLPLAQVLRTVRQLLNNNGSLF</sequence>
<gene>
    <name evidence="2" type="ORF">ACFSOZ_30770</name>
</gene>
<dbReference type="EMBL" id="JBHUGZ010000023">
    <property type="protein sequence ID" value="MFD1986819.1"/>
    <property type="molecule type" value="Genomic_DNA"/>
</dbReference>
<keyword evidence="1" id="KW-0175">Coiled coil</keyword>
<feature type="coiled-coil region" evidence="1">
    <location>
        <begin position="103"/>
        <end position="137"/>
    </location>
</feature>
<name>A0ABW4UMB4_9HYPH</name>
<evidence type="ECO:0000313" key="2">
    <source>
        <dbReference type="EMBL" id="MFD1986819.1"/>
    </source>
</evidence>
<evidence type="ECO:0000313" key="3">
    <source>
        <dbReference type="Proteomes" id="UP001597405"/>
    </source>
</evidence>
<evidence type="ECO:0000256" key="1">
    <source>
        <dbReference type="SAM" id="Coils"/>
    </source>
</evidence>
<dbReference type="Proteomes" id="UP001597405">
    <property type="component" value="Unassembled WGS sequence"/>
</dbReference>
<feature type="coiled-coil region" evidence="1">
    <location>
        <begin position="33"/>
        <end position="60"/>
    </location>
</feature>
<reference evidence="3" key="1">
    <citation type="journal article" date="2019" name="Int. J. Syst. Evol. Microbiol.">
        <title>The Global Catalogue of Microorganisms (GCM) 10K type strain sequencing project: providing services to taxonomists for standard genome sequencing and annotation.</title>
        <authorList>
            <consortium name="The Broad Institute Genomics Platform"/>
            <consortium name="The Broad Institute Genome Sequencing Center for Infectious Disease"/>
            <person name="Wu L."/>
            <person name="Ma J."/>
        </authorList>
    </citation>
    <scope>NUCLEOTIDE SEQUENCE [LARGE SCALE GENOMIC DNA]</scope>
    <source>
        <strain evidence="3">CGMCC 1.16225</strain>
    </source>
</reference>
<keyword evidence="3" id="KW-1185">Reference proteome</keyword>